<evidence type="ECO:0000313" key="9">
    <source>
        <dbReference type="Proteomes" id="UP000004371"/>
    </source>
</evidence>
<feature type="transmembrane region" description="Helical" evidence="6">
    <location>
        <begin position="209"/>
        <end position="230"/>
    </location>
</feature>
<evidence type="ECO:0000256" key="6">
    <source>
        <dbReference type="SAM" id="Phobius"/>
    </source>
</evidence>
<feature type="transmembrane region" description="Helical" evidence="6">
    <location>
        <begin position="33"/>
        <end position="53"/>
    </location>
</feature>
<feature type="transmembrane region" description="Helical" evidence="6">
    <location>
        <begin position="7"/>
        <end position="27"/>
    </location>
</feature>
<comment type="subcellular location">
    <subcellularLocation>
        <location evidence="1">Membrane</location>
        <topology evidence="1">Multi-pass membrane protein</topology>
    </subcellularLocation>
</comment>
<organism evidence="8 9">
    <name type="scientific">Vibrio brasiliensis LMG 20546</name>
    <dbReference type="NCBI Taxonomy" id="945543"/>
    <lineage>
        <taxon>Bacteria</taxon>
        <taxon>Pseudomonadati</taxon>
        <taxon>Pseudomonadota</taxon>
        <taxon>Gammaproteobacteria</taxon>
        <taxon>Vibrionales</taxon>
        <taxon>Vibrionaceae</taxon>
        <taxon>Vibrio</taxon>
        <taxon>Vibrio oreintalis group</taxon>
    </lineage>
</organism>
<dbReference type="InterPro" id="IPR000620">
    <property type="entry name" value="EamA_dom"/>
</dbReference>
<dbReference type="PANTHER" id="PTHR32322:SF2">
    <property type="entry name" value="EAMA DOMAIN-CONTAINING PROTEIN"/>
    <property type="match status" value="1"/>
</dbReference>
<accession>E8LPU1</accession>
<evidence type="ECO:0000256" key="5">
    <source>
        <dbReference type="ARBA" id="ARBA00023136"/>
    </source>
</evidence>
<protein>
    <submittedName>
        <fullName evidence="8">DMT family permease</fullName>
    </submittedName>
</protein>
<dbReference type="RefSeq" id="WP_006877851.1">
    <property type="nucleotide sequence ID" value="NZ_AEVS01000014.1"/>
</dbReference>
<dbReference type="InterPro" id="IPR037185">
    <property type="entry name" value="EmrE-like"/>
</dbReference>
<dbReference type="Pfam" id="PF00892">
    <property type="entry name" value="EamA"/>
    <property type="match status" value="1"/>
</dbReference>
<feature type="transmembrane region" description="Helical" evidence="6">
    <location>
        <begin position="148"/>
        <end position="168"/>
    </location>
</feature>
<keyword evidence="5 6" id="KW-0472">Membrane</keyword>
<proteinExistence type="inferred from homology"/>
<feature type="domain" description="EamA" evidence="7">
    <location>
        <begin position="151"/>
        <end position="281"/>
    </location>
</feature>
<evidence type="ECO:0000256" key="3">
    <source>
        <dbReference type="ARBA" id="ARBA00022692"/>
    </source>
</evidence>
<dbReference type="PANTHER" id="PTHR32322">
    <property type="entry name" value="INNER MEMBRANE TRANSPORTER"/>
    <property type="match status" value="1"/>
</dbReference>
<dbReference type="OrthoDB" id="9809509at2"/>
<dbReference type="GO" id="GO:0016020">
    <property type="term" value="C:membrane"/>
    <property type="evidence" value="ECO:0007669"/>
    <property type="project" value="UniProtKB-SubCell"/>
</dbReference>
<evidence type="ECO:0000256" key="2">
    <source>
        <dbReference type="ARBA" id="ARBA00007362"/>
    </source>
</evidence>
<dbReference type="EMBL" id="AEVS01000014">
    <property type="protein sequence ID" value="EGA67215.1"/>
    <property type="molecule type" value="Genomic_DNA"/>
</dbReference>
<feature type="transmembrane region" description="Helical" evidence="6">
    <location>
        <begin position="265"/>
        <end position="281"/>
    </location>
</feature>
<evidence type="ECO:0000256" key="4">
    <source>
        <dbReference type="ARBA" id="ARBA00022989"/>
    </source>
</evidence>
<comment type="caution">
    <text evidence="8">The sequence shown here is derived from an EMBL/GenBank/DDBJ whole genome shotgun (WGS) entry which is preliminary data.</text>
</comment>
<evidence type="ECO:0000256" key="1">
    <source>
        <dbReference type="ARBA" id="ARBA00004141"/>
    </source>
</evidence>
<reference evidence="8 9" key="1">
    <citation type="journal article" date="2012" name="Int. J. Syst. Evol. Microbiol.">
        <title>Vibrio caribbeanicus sp. nov., isolated from the marine sponge Scleritoderma cyanea.</title>
        <authorList>
            <person name="Hoffmann M."/>
            <person name="Monday S.R."/>
            <person name="Allard M.W."/>
            <person name="Strain E.A."/>
            <person name="Whittaker P."/>
            <person name="Naum M."/>
            <person name="McCarthy P.J."/>
            <person name="Lopez J.V."/>
            <person name="Fischer M."/>
            <person name="Brown E.W."/>
        </authorList>
    </citation>
    <scope>NUCLEOTIDE SEQUENCE [LARGE SCALE GENOMIC DNA]</scope>
    <source>
        <strain evidence="8 9">LMG 20546</strain>
    </source>
</reference>
<gene>
    <name evidence="8" type="ORF">VIBR0546_18131</name>
</gene>
<name>E8LPU1_9VIBR</name>
<keyword evidence="3 6" id="KW-0812">Transmembrane</keyword>
<dbReference type="InterPro" id="IPR050638">
    <property type="entry name" value="AA-Vitamin_Transporters"/>
</dbReference>
<dbReference type="eggNOG" id="COG0697">
    <property type="taxonomic scope" value="Bacteria"/>
</dbReference>
<feature type="transmembrane region" description="Helical" evidence="6">
    <location>
        <begin position="73"/>
        <end position="93"/>
    </location>
</feature>
<keyword evidence="4 6" id="KW-1133">Transmembrane helix</keyword>
<feature type="transmembrane region" description="Helical" evidence="6">
    <location>
        <begin position="123"/>
        <end position="142"/>
    </location>
</feature>
<dbReference type="SUPFAM" id="SSF103481">
    <property type="entry name" value="Multidrug resistance efflux transporter EmrE"/>
    <property type="match status" value="1"/>
</dbReference>
<comment type="similarity">
    <text evidence="2">Belongs to the EamA transporter family.</text>
</comment>
<evidence type="ECO:0000259" key="7">
    <source>
        <dbReference type="Pfam" id="PF00892"/>
    </source>
</evidence>
<sequence length="302" mass="33062">MTKLDSIAPVLFLVMWSSGAVIVKFGLQYSTHWSFLALRAVISLVCISLVLLIAKRFTKMTFTTVTKTELKPVLVAGLMLQILYLAFYISAIGSGMSPGLVTLVLGIQPLITPLLCRQRTDRAQTLLLLIGFAGLCIAIAGGQSLQQIGWSGLMFAVLALFALTLGTIKQAKVSLNSIQAMWFQCLLATSVFTLLSLAQGWHVEWNGKLIFSVLWMSIVGSVGAVLLLMYMVKRDSSDKVSVLFYAVPMLTYLFDHLLFGTTLTAVTLVGMVIVACSIVLYRRQTSVIREYDNSSVASQNSR</sequence>
<keyword evidence="9" id="KW-1185">Reference proteome</keyword>
<dbReference type="AlphaFoldDB" id="E8LPU1"/>
<feature type="transmembrane region" description="Helical" evidence="6">
    <location>
        <begin position="180"/>
        <end position="203"/>
    </location>
</feature>
<dbReference type="Proteomes" id="UP000004371">
    <property type="component" value="Unassembled WGS sequence"/>
</dbReference>
<evidence type="ECO:0000313" key="8">
    <source>
        <dbReference type="EMBL" id="EGA67215.1"/>
    </source>
</evidence>